<keyword evidence="2" id="KW-0378">Hydrolase</keyword>
<dbReference type="PANTHER" id="PTHR40031:SF1">
    <property type="entry name" value="MEMBRANE-BOUND METAL-DEPENDENT HYDROLASE"/>
    <property type="match status" value="1"/>
</dbReference>
<feature type="transmembrane region" description="Helical" evidence="1">
    <location>
        <begin position="57"/>
        <end position="75"/>
    </location>
</feature>
<dbReference type="PANTHER" id="PTHR40031">
    <property type="entry name" value="HYPOTHETICAL MEMBRANE SPANNING PROTEIN"/>
    <property type="match status" value="1"/>
</dbReference>
<proteinExistence type="predicted"/>
<accession>A0A2V4KZB2</accession>
<comment type="caution">
    <text evidence="2">The sequence shown here is derived from an EMBL/GenBank/DDBJ whole genome shotgun (WGS) entry which is preliminary data.</text>
</comment>
<keyword evidence="1" id="KW-1133">Transmembrane helix</keyword>
<reference evidence="2 3" key="1">
    <citation type="submission" date="2018-06" db="EMBL/GenBank/DDBJ databases">
        <title>Pseudomonas diversity within urban Lake Michigan freshwaters.</title>
        <authorList>
            <person name="Batrich M."/>
            <person name="Hatzopoulos T."/>
            <person name="Putonti C."/>
        </authorList>
    </citation>
    <scope>NUCLEOTIDE SEQUENCE [LARGE SCALE GENOMIC DNA]</scope>
    <source>
        <strain evidence="2 3">MB-090714</strain>
    </source>
</reference>
<keyword evidence="1" id="KW-0812">Transmembrane</keyword>
<name>A0A2V4KZB2_AQUAC</name>
<dbReference type="InterPro" id="IPR053170">
    <property type="entry name" value="Transcription_regulator"/>
</dbReference>
<evidence type="ECO:0000256" key="1">
    <source>
        <dbReference type="SAM" id="Phobius"/>
    </source>
</evidence>
<gene>
    <name evidence="2" type="ORF">DMO17_09110</name>
</gene>
<feature type="transmembrane region" description="Helical" evidence="1">
    <location>
        <begin position="124"/>
        <end position="145"/>
    </location>
</feature>
<feature type="transmembrane region" description="Helical" evidence="1">
    <location>
        <begin position="157"/>
        <end position="180"/>
    </location>
</feature>
<dbReference type="EMBL" id="QJRX01000004">
    <property type="protein sequence ID" value="PYC25819.1"/>
    <property type="molecule type" value="Genomic_DNA"/>
</dbReference>
<dbReference type="InterPro" id="IPR007404">
    <property type="entry name" value="YdjM-like"/>
</dbReference>
<evidence type="ECO:0000313" key="2">
    <source>
        <dbReference type="EMBL" id="PYC25819.1"/>
    </source>
</evidence>
<dbReference type="RefSeq" id="WP_110682169.1">
    <property type="nucleotide sequence ID" value="NZ_QJRX01000004.1"/>
</dbReference>
<keyword evidence="1" id="KW-0472">Membrane</keyword>
<dbReference type="OrthoDB" id="9781927at2"/>
<dbReference type="GO" id="GO:0016787">
    <property type="term" value="F:hydrolase activity"/>
    <property type="evidence" value="ECO:0007669"/>
    <property type="project" value="UniProtKB-KW"/>
</dbReference>
<protein>
    <submittedName>
        <fullName evidence="2">Hydrolase</fullName>
    </submittedName>
</protein>
<dbReference type="Pfam" id="PF04307">
    <property type="entry name" value="YdjM"/>
    <property type="match status" value="1"/>
</dbReference>
<dbReference type="AlphaFoldDB" id="A0A2V4KZB2"/>
<dbReference type="Proteomes" id="UP000248146">
    <property type="component" value="Unassembled WGS sequence"/>
</dbReference>
<organism evidence="2 3">
    <name type="scientific">Aquipseudomonas alcaligenes</name>
    <name type="common">Pseudomonas alcaligenes</name>
    <dbReference type="NCBI Taxonomy" id="43263"/>
    <lineage>
        <taxon>Bacteria</taxon>
        <taxon>Pseudomonadati</taxon>
        <taxon>Pseudomonadota</taxon>
        <taxon>Gammaproteobacteria</taxon>
        <taxon>Pseudomonadales</taxon>
        <taxon>Pseudomonadaceae</taxon>
        <taxon>Aquipseudomonas</taxon>
    </lineage>
</organism>
<evidence type="ECO:0000313" key="3">
    <source>
        <dbReference type="Proteomes" id="UP000248146"/>
    </source>
</evidence>
<feature type="transmembrane region" description="Helical" evidence="1">
    <location>
        <begin position="87"/>
        <end position="104"/>
    </location>
</feature>
<sequence length="347" mass="39451">MDSITQAVLGASLQGALLGRWQGRRALLYGAMLGTLPDLDVVIDYGDAVADMTYHRGFSHSLLVLSALALVLTLLIRKLRPNPGYSARRLFLTLWLVLITHPLLDSFTSYGTQLLWPFTPPPVAWSSVFIIDPLYTLPLLVAVGVGMWRGLRDRPQWLAISALCLSSLYLGFSVAGKWMAEQRVEQVLAQRGIQAEALFSTPTPFNSLLWRVIVIEGNDYHEALVGWLDDAPPRLERIPRGAELARVLRHSPQHQRLQWFTHGVLRYDQIGDRLIVTDLRLGMTGFHPFRFVFAERRDGRWQPLPQVERLPFSRGEPQHLLTLWQRIWDEGEPIQLLSWANTLSQQP</sequence>